<dbReference type="InterPro" id="IPR003660">
    <property type="entry name" value="HAMP_dom"/>
</dbReference>
<evidence type="ECO:0000256" key="2">
    <source>
        <dbReference type="ARBA" id="ARBA00004651"/>
    </source>
</evidence>
<dbReference type="SUPFAM" id="SSF55874">
    <property type="entry name" value="ATPase domain of HSP90 chaperone/DNA topoisomerase II/histidine kinase"/>
    <property type="match status" value="1"/>
</dbReference>
<evidence type="ECO:0000256" key="4">
    <source>
        <dbReference type="ARBA" id="ARBA00022475"/>
    </source>
</evidence>
<dbReference type="EC" id="2.7.13.3" evidence="3"/>
<dbReference type="InterPro" id="IPR000014">
    <property type="entry name" value="PAS"/>
</dbReference>
<evidence type="ECO:0000259" key="16">
    <source>
        <dbReference type="PROSITE" id="PS50112"/>
    </source>
</evidence>
<dbReference type="InterPro" id="IPR004358">
    <property type="entry name" value="Sig_transdc_His_kin-like_C"/>
</dbReference>
<dbReference type="InterPro" id="IPR033479">
    <property type="entry name" value="dCache_1"/>
</dbReference>
<dbReference type="InterPro" id="IPR035965">
    <property type="entry name" value="PAS-like_dom_sf"/>
</dbReference>
<dbReference type="InterPro" id="IPR005467">
    <property type="entry name" value="His_kinase_dom"/>
</dbReference>
<dbReference type="SMART" id="SM00388">
    <property type="entry name" value="HisKA"/>
    <property type="match status" value="1"/>
</dbReference>
<evidence type="ECO:0000313" key="19">
    <source>
        <dbReference type="EMBL" id="SJZ94609.1"/>
    </source>
</evidence>
<evidence type="ECO:0000259" key="15">
    <source>
        <dbReference type="PROSITE" id="PS50109"/>
    </source>
</evidence>
<feature type="domain" description="PAS" evidence="16">
    <location>
        <begin position="443"/>
        <end position="499"/>
    </location>
</feature>
<comment type="catalytic activity">
    <reaction evidence="1">
        <text>ATP + protein L-histidine = ADP + protein N-phospho-L-histidine.</text>
        <dbReference type="EC" id="2.7.13.3"/>
    </reaction>
</comment>
<dbReference type="Gene3D" id="1.10.8.500">
    <property type="entry name" value="HAMP domain in histidine kinase"/>
    <property type="match status" value="1"/>
</dbReference>
<dbReference type="GO" id="GO:0009927">
    <property type="term" value="F:histidine phosphotransfer kinase activity"/>
    <property type="evidence" value="ECO:0007669"/>
    <property type="project" value="TreeGrafter"/>
</dbReference>
<dbReference type="SUPFAM" id="SSF103190">
    <property type="entry name" value="Sensory domain-like"/>
    <property type="match status" value="1"/>
</dbReference>
<dbReference type="PROSITE" id="PS50112">
    <property type="entry name" value="PAS"/>
    <property type="match status" value="1"/>
</dbReference>
<evidence type="ECO:0000313" key="20">
    <source>
        <dbReference type="Proteomes" id="UP000190625"/>
    </source>
</evidence>
<dbReference type="CDD" id="cd00082">
    <property type="entry name" value="HisKA"/>
    <property type="match status" value="1"/>
</dbReference>
<dbReference type="Pfam" id="PF00672">
    <property type="entry name" value="HAMP"/>
    <property type="match status" value="1"/>
</dbReference>
<dbReference type="SMART" id="SM00091">
    <property type="entry name" value="PAS"/>
    <property type="match status" value="1"/>
</dbReference>
<dbReference type="PRINTS" id="PR00344">
    <property type="entry name" value="BCTRLSENSOR"/>
</dbReference>
<protein>
    <recommendedName>
        <fullName evidence="3">histidine kinase</fullName>
        <ecNumber evidence="3">2.7.13.3</ecNumber>
    </recommendedName>
</protein>
<dbReference type="Gene3D" id="3.30.565.10">
    <property type="entry name" value="Histidine kinase-like ATPase, C-terminal domain"/>
    <property type="match status" value="1"/>
</dbReference>
<dbReference type="SUPFAM" id="SSF55785">
    <property type="entry name" value="PYP-like sensor domain (PAS domain)"/>
    <property type="match status" value="1"/>
</dbReference>
<evidence type="ECO:0000256" key="9">
    <source>
        <dbReference type="ARBA" id="ARBA00022777"/>
    </source>
</evidence>
<comment type="subcellular location">
    <subcellularLocation>
        <location evidence="2">Cell membrane</location>
        <topology evidence="2">Multi-pass membrane protein</topology>
    </subcellularLocation>
</comment>
<dbReference type="GO" id="GO:0005524">
    <property type="term" value="F:ATP binding"/>
    <property type="evidence" value="ECO:0007669"/>
    <property type="project" value="UniProtKB-KW"/>
</dbReference>
<dbReference type="InterPro" id="IPR029151">
    <property type="entry name" value="Sensor-like_sf"/>
</dbReference>
<dbReference type="InterPro" id="IPR003661">
    <property type="entry name" value="HisK_dim/P_dom"/>
</dbReference>
<dbReference type="CDD" id="cd18773">
    <property type="entry name" value="PDC1_HK_sensor"/>
    <property type="match status" value="1"/>
</dbReference>
<evidence type="ECO:0000259" key="17">
    <source>
        <dbReference type="PROSITE" id="PS50113"/>
    </source>
</evidence>
<dbReference type="SUPFAM" id="SSF158472">
    <property type="entry name" value="HAMP domain-like"/>
    <property type="match status" value="1"/>
</dbReference>
<dbReference type="Proteomes" id="UP000190625">
    <property type="component" value="Unassembled WGS sequence"/>
</dbReference>
<dbReference type="AlphaFoldDB" id="A0A1T4PT58"/>
<sequence>MIVNLSKGIGSKDVKIILEVLSLISLRYAKRGIRFILFIKKGGEFMKGVFNKIQASIKNKLIILFLILLSIAIITISYLELKTTKEIIKHNFIKKTIHEIEQADNMINLYLQTLKEDCKMLATNPIIQNLNQQTSTSYVNKSTNQALQRISPNPKLHRLFKNFIESHSKLSYVYITTKNGSYIQWPKKVNVNNYNPKTKPFYKKAIKNKEDVIITDPYYQSFNKSFNISLATTIDNDHGKTIGVQGMDIKLDSLVRIVEDIKIKDTGYIILATDEGIILANPKRPELNFQDISSLEIEELNNIKEMQKANFETVMNNKGYFISLYTSPQTNLKFISIIEKAELMKISNQISKVIFWIILIVVIAIIILNIILTNKCLQPLTIVTNFAQNISNNFSDDKLSISSLEVNSNDEIGELAIALNKMQDRLYNRVTRLNETNEKLYKKKKELQKYFDISEVIFLVLNQDKEVTLINKKGCEILGYSQEEIIGKDWFNNFVKKGDLKLRSLFTEMINENPEAIKCCESEIITNEGEFRKISWHNTILRDKNGGFQEMVSSGIDITEKELLKAELKSKELKTEFFASLSHELKTPLNIIFSALKMLDLYLNKKADLEESKQINRYLNMINQNGYRVLRLVNNLIDINKINNNSFELDLQDYDIVEVIKEIVDSVKDYIENKDRVLHFNIDVNKRVIACDPFNIERIMLNLLSNAVKFTDEDDIISVNIKEQEENIMISVKDTGVGIPEAKQDVIFKRYGQADKSLIRNSEGSGIGLSIVKLLVEMHDGGIRVESEYGKGSEFIVKLPVKRISEEKLKEDYRYASQSLDSRIGIEFCDVSR</sequence>
<dbReference type="InterPro" id="IPR036097">
    <property type="entry name" value="HisK_dim/P_sf"/>
</dbReference>
<dbReference type="InterPro" id="IPR000700">
    <property type="entry name" value="PAS-assoc_C"/>
</dbReference>
<dbReference type="FunFam" id="3.30.565.10:FF:000037">
    <property type="entry name" value="Hybrid sensor histidine kinase/response regulator"/>
    <property type="match status" value="1"/>
</dbReference>
<keyword evidence="9" id="KW-0418">Kinase</keyword>
<dbReference type="PANTHER" id="PTHR43047:SF72">
    <property type="entry name" value="OSMOSENSING HISTIDINE PROTEIN KINASE SLN1"/>
    <property type="match status" value="1"/>
</dbReference>
<proteinExistence type="predicted"/>
<dbReference type="SUPFAM" id="SSF47384">
    <property type="entry name" value="Homodimeric domain of signal transducing histidine kinase"/>
    <property type="match status" value="1"/>
</dbReference>
<dbReference type="Pfam" id="PF00512">
    <property type="entry name" value="HisKA"/>
    <property type="match status" value="1"/>
</dbReference>
<dbReference type="CDD" id="cd00130">
    <property type="entry name" value="PAS"/>
    <property type="match status" value="1"/>
</dbReference>
<evidence type="ECO:0000259" key="18">
    <source>
        <dbReference type="PROSITE" id="PS50885"/>
    </source>
</evidence>
<dbReference type="Gene3D" id="1.10.287.130">
    <property type="match status" value="1"/>
</dbReference>
<name>A0A1T4PT58_9FIRM</name>
<dbReference type="PANTHER" id="PTHR43047">
    <property type="entry name" value="TWO-COMPONENT HISTIDINE PROTEIN KINASE"/>
    <property type="match status" value="1"/>
</dbReference>
<dbReference type="InterPro" id="IPR036890">
    <property type="entry name" value="HATPase_C_sf"/>
</dbReference>
<dbReference type="NCBIfam" id="TIGR00229">
    <property type="entry name" value="sensory_box"/>
    <property type="match status" value="1"/>
</dbReference>
<evidence type="ECO:0000256" key="10">
    <source>
        <dbReference type="ARBA" id="ARBA00022840"/>
    </source>
</evidence>
<feature type="transmembrane region" description="Helical" evidence="14">
    <location>
        <begin position="353"/>
        <end position="372"/>
    </location>
</feature>
<gene>
    <name evidence="19" type="ORF">SAMN02745118_02297</name>
</gene>
<feature type="transmembrane region" description="Helical" evidence="14">
    <location>
        <begin position="61"/>
        <end position="81"/>
    </location>
</feature>
<evidence type="ECO:0000256" key="5">
    <source>
        <dbReference type="ARBA" id="ARBA00022553"/>
    </source>
</evidence>
<dbReference type="STRING" id="142842.SAMN02745118_02297"/>
<dbReference type="PROSITE" id="PS50109">
    <property type="entry name" value="HIS_KIN"/>
    <property type="match status" value="1"/>
</dbReference>
<evidence type="ECO:0000256" key="12">
    <source>
        <dbReference type="ARBA" id="ARBA00023012"/>
    </source>
</evidence>
<evidence type="ECO:0000256" key="7">
    <source>
        <dbReference type="ARBA" id="ARBA00022692"/>
    </source>
</evidence>
<keyword evidence="8" id="KW-0547">Nucleotide-binding</keyword>
<keyword evidence="11 14" id="KW-1133">Transmembrane helix</keyword>
<keyword evidence="7 14" id="KW-0812">Transmembrane</keyword>
<dbReference type="Pfam" id="PF02743">
    <property type="entry name" value="dCache_1"/>
    <property type="match status" value="1"/>
</dbReference>
<feature type="domain" description="HAMP" evidence="18">
    <location>
        <begin position="377"/>
        <end position="431"/>
    </location>
</feature>
<reference evidence="20" key="1">
    <citation type="submission" date="2017-02" db="EMBL/GenBank/DDBJ databases">
        <authorList>
            <person name="Varghese N."/>
            <person name="Submissions S."/>
        </authorList>
    </citation>
    <scope>NUCLEOTIDE SEQUENCE [LARGE SCALE GENOMIC DNA]</scope>
    <source>
        <strain evidence="20">ATCC BAA-73</strain>
    </source>
</reference>
<dbReference type="PROSITE" id="PS50885">
    <property type="entry name" value="HAMP"/>
    <property type="match status" value="1"/>
</dbReference>
<dbReference type="EMBL" id="FUWM01000021">
    <property type="protein sequence ID" value="SJZ94609.1"/>
    <property type="molecule type" value="Genomic_DNA"/>
</dbReference>
<dbReference type="CDD" id="cd06225">
    <property type="entry name" value="HAMP"/>
    <property type="match status" value="1"/>
</dbReference>
<dbReference type="Pfam" id="PF13426">
    <property type="entry name" value="PAS_9"/>
    <property type="match status" value="1"/>
</dbReference>
<dbReference type="CDD" id="cd12912">
    <property type="entry name" value="PDC2_MCP_like"/>
    <property type="match status" value="1"/>
</dbReference>
<dbReference type="InterPro" id="IPR003594">
    <property type="entry name" value="HATPase_dom"/>
</dbReference>
<dbReference type="GO" id="GO:0000155">
    <property type="term" value="F:phosphorelay sensor kinase activity"/>
    <property type="evidence" value="ECO:0007669"/>
    <property type="project" value="InterPro"/>
</dbReference>
<keyword evidence="13 14" id="KW-0472">Membrane</keyword>
<dbReference type="Pfam" id="PF02518">
    <property type="entry name" value="HATPase_c"/>
    <property type="match status" value="1"/>
</dbReference>
<keyword evidence="4" id="KW-1003">Cell membrane</keyword>
<evidence type="ECO:0000256" key="11">
    <source>
        <dbReference type="ARBA" id="ARBA00022989"/>
    </source>
</evidence>
<evidence type="ECO:0000256" key="13">
    <source>
        <dbReference type="ARBA" id="ARBA00023136"/>
    </source>
</evidence>
<feature type="domain" description="PAC" evidence="17">
    <location>
        <begin position="518"/>
        <end position="570"/>
    </location>
</feature>
<keyword evidence="12" id="KW-0902">Two-component regulatory system</keyword>
<dbReference type="GO" id="GO:0005886">
    <property type="term" value="C:plasma membrane"/>
    <property type="evidence" value="ECO:0007669"/>
    <property type="project" value="UniProtKB-SubCell"/>
</dbReference>
<dbReference type="PROSITE" id="PS50113">
    <property type="entry name" value="PAC"/>
    <property type="match status" value="1"/>
</dbReference>
<accession>A0A1T4PT58</accession>
<keyword evidence="20" id="KW-1185">Reference proteome</keyword>
<keyword evidence="10" id="KW-0067">ATP-binding</keyword>
<feature type="domain" description="Histidine kinase" evidence="15">
    <location>
        <begin position="580"/>
        <end position="803"/>
    </location>
</feature>
<evidence type="ECO:0000256" key="6">
    <source>
        <dbReference type="ARBA" id="ARBA00022679"/>
    </source>
</evidence>
<organism evidence="19 20">
    <name type="scientific">Selenihalanaerobacter shriftii</name>
    <dbReference type="NCBI Taxonomy" id="142842"/>
    <lineage>
        <taxon>Bacteria</taxon>
        <taxon>Bacillati</taxon>
        <taxon>Bacillota</taxon>
        <taxon>Clostridia</taxon>
        <taxon>Halanaerobiales</taxon>
        <taxon>Halobacteroidaceae</taxon>
        <taxon>Selenihalanaerobacter</taxon>
    </lineage>
</organism>
<dbReference type="SMART" id="SM00387">
    <property type="entry name" value="HATPase_c"/>
    <property type="match status" value="1"/>
</dbReference>
<evidence type="ECO:0000256" key="1">
    <source>
        <dbReference type="ARBA" id="ARBA00000085"/>
    </source>
</evidence>
<dbReference type="CDD" id="cd16922">
    <property type="entry name" value="HATPase_EvgS-ArcB-TorS-like"/>
    <property type="match status" value="1"/>
</dbReference>
<evidence type="ECO:0000256" key="8">
    <source>
        <dbReference type="ARBA" id="ARBA00022741"/>
    </source>
</evidence>
<keyword evidence="5" id="KW-0597">Phosphoprotein</keyword>
<evidence type="ECO:0000256" key="14">
    <source>
        <dbReference type="SAM" id="Phobius"/>
    </source>
</evidence>
<evidence type="ECO:0000256" key="3">
    <source>
        <dbReference type="ARBA" id="ARBA00012438"/>
    </source>
</evidence>
<dbReference type="Gene3D" id="3.30.450.20">
    <property type="entry name" value="PAS domain"/>
    <property type="match status" value="3"/>
</dbReference>
<keyword evidence="6" id="KW-0808">Transferase</keyword>